<organism evidence="2 3">
    <name type="scientific">Triplophysa tibetana</name>
    <dbReference type="NCBI Taxonomy" id="1572043"/>
    <lineage>
        <taxon>Eukaryota</taxon>
        <taxon>Metazoa</taxon>
        <taxon>Chordata</taxon>
        <taxon>Craniata</taxon>
        <taxon>Vertebrata</taxon>
        <taxon>Euteleostomi</taxon>
        <taxon>Actinopterygii</taxon>
        <taxon>Neopterygii</taxon>
        <taxon>Teleostei</taxon>
        <taxon>Ostariophysi</taxon>
        <taxon>Cypriniformes</taxon>
        <taxon>Nemacheilidae</taxon>
        <taxon>Triplophysa</taxon>
    </lineage>
</organism>
<reference evidence="2 3" key="1">
    <citation type="journal article" date="2019" name="Mol. Ecol. Resour.">
        <title>Chromosome-level genome assembly of Triplophysa tibetana, a fish adapted to the harsh high-altitude environment of the Tibetan Plateau.</title>
        <authorList>
            <person name="Yang X."/>
            <person name="Liu H."/>
            <person name="Ma Z."/>
            <person name="Zou Y."/>
            <person name="Zou M."/>
            <person name="Mao Y."/>
            <person name="Li X."/>
            <person name="Wang H."/>
            <person name="Chen T."/>
            <person name="Wang W."/>
            <person name="Yang R."/>
        </authorList>
    </citation>
    <scope>NUCLEOTIDE SEQUENCE [LARGE SCALE GENOMIC DNA]</scope>
    <source>
        <strain evidence="2">TTIB1903HZAU</strain>
        <tissue evidence="2">Muscle</tissue>
    </source>
</reference>
<dbReference type="EMBL" id="SOYY01000016">
    <property type="protein sequence ID" value="KAA0710790.1"/>
    <property type="molecule type" value="Genomic_DNA"/>
</dbReference>
<protein>
    <submittedName>
        <fullName evidence="2">Uncharacterized protein</fullName>
    </submittedName>
</protein>
<comment type="caution">
    <text evidence="2">The sequence shown here is derived from an EMBL/GenBank/DDBJ whole genome shotgun (WGS) entry which is preliminary data.</text>
</comment>
<keyword evidence="3" id="KW-1185">Reference proteome</keyword>
<gene>
    <name evidence="2" type="ORF">E1301_Tti022787</name>
</gene>
<name>A0A5A9NM40_9TELE</name>
<feature type="region of interest" description="Disordered" evidence="1">
    <location>
        <begin position="42"/>
        <end position="62"/>
    </location>
</feature>
<dbReference type="AlphaFoldDB" id="A0A5A9NM40"/>
<dbReference type="PANTHER" id="PTHR34153:SF2">
    <property type="entry name" value="SI:CH211-262H13.3-RELATED"/>
    <property type="match status" value="1"/>
</dbReference>
<evidence type="ECO:0000256" key="1">
    <source>
        <dbReference type="SAM" id="MobiDB-lite"/>
    </source>
</evidence>
<evidence type="ECO:0000313" key="3">
    <source>
        <dbReference type="Proteomes" id="UP000324632"/>
    </source>
</evidence>
<dbReference type="PANTHER" id="PTHR34153">
    <property type="entry name" value="SI:CH211-262H13.3-RELATED-RELATED"/>
    <property type="match status" value="1"/>
</dbReference>
<accession>A0A5A9NM40</accession>
<evidence type="ECO:0000313" key="2">
    <source>
        <dbReference type="EMBL" id="KAA0710790.1"/>
    </source>
</evidence>
<dbReference type="Proteomes" id="UP000324632">
    <property type="component" value="Chromosome 16"/>
</dbReference>
<proteinExistence type="predicted"/>
<sequence length="148" mass="16795">MRGKKKLNKENDKDDILQMLREIKSKVDENSTMLKRLVNDTLVSDAAPSSTSTHSKDMKSNLDLPLRSIEDVQRLERELKRPKTRGKYVGFVDIVRYAMHRDEPRASTWVSTPTPLARTPEDHVLVIASLGFFVSAATDSRLHPLTPP</sequence>